<evidence type="ECO:0000256" key="2">
    <source>
        <dbReference type="ARBA" id="ARBA00022490"/>
    </source>
</evidence>
<evidence type="ECO:0000256" key="6">
    <source>
        <dbReference type="SAM" id="Coils"/>
    </source>
</evidence>
<name>A0ABT5UFQ4_9GAMM</name>
<dbReference type="EMBL" id="JAPMOU010000032">
    <property type="protein sequence ID" value="MDE1464293.1"/>
    <property type="molecule type" value="Genomic_DNA"/>
</dbReference>
<dbReference type="Gene3D" id="1.10.1660.10">
    <property type="match status" value="1"/>
</dbReference>
<dbReference type="SMART" id="SM00422">
    <property type="entry name" value="HTH_MERR"/>
    <property type="match status" value="1"/>
</dbReference>
<dbReference type="PRINTS" id="PR00040">
    <property type="entry name" value="HTHMERR"/>
</dbReference>
<reference evidence="8 9" key="1">
    <citation type="submission" date="2022-11" db="EMBL/GenBank/DDBJ databases">
        <title>Spartinivicinus poritis sp. nov., isolated from scleractinian coral Porites lutea.</title>
        <authorList>
            <person name="Zhang G."/>
            <person name="Cai L."/>
            <person name="Wei Q."/>
        </authorList>
    </citation>
    <scope>NUCLEOTIDE SEQUENCE [LARGE SCALE GENOMIC DNA]</scope>
    <source>
        <strain evidence="8 9">A2-2</strain>
    </source>
</reference>
<proteinExistence type="predicted"/>
<evidence type="ECO:0000259" key="7">
    <source>
        <dbReference type="PROSITE" id="PS50937"/>
    </source>
</evidence>
<evidence type="ECO:0000313" key="8">
    <source>
        <dbReference type="EMBL" id="MDE1464293.1"/>
    </source>
</evidence>
<evidence type="ECO:0000256" key="1">
    <source>
        <dbReference type="ARBA" id="ARBA00004496"/>
    </source>
</evidence>
<evidence type="ECO:0000256" key="4">
    <source>
        <dbReference type="ARBA" id="ARBA00023125"/>
    </source>
</evidence>
<dbReference type="InterPro" id="IPR009061">
    <property type="entry name" value="DNA-bd_dom_put_sf"/>
</dbReference>
<feature type="domain" description="HTH merR-type" evidence="7">
    <location>
        <begin position="8"/>
        <end position="77"/>
    </location>
</feature>
<dbReference type="PANTHER" id="PTHR30204:SF94">
    <property type="entry name" value="HEAVY METAL-DEPENDENT TRANSCRIPTIONAL REGULATOR HI_0293-RELATED"/>
    <property type="match status" value="1"/>
</dbReference>
<keyword evidence="9" id="KW-1185">Reference proteome</keyword>
<feature type="coiled-coil region" evidence="6">
    <location>
        <begin position="89"/>
        <end position="123"/>
    </location>
</feature>
<accession>A0ABT5UFQ4</accession>
<dbReference type="InterPro" id="IPR047057">
    <property type="entry name" value="MerR_fam"/>
</dbReference>
<evidence type="ECO:0000256" key="3">
    <source>
        <dbReference type="ARBA" id="ARBA00023015"/>
    </source>
</evidence>
<keyword evidence="2" id="KW-0963">Cytoplasm</keyword>
<evidence type="ECO:0000256" key="5">
    <source>
        <dbReference type="ARBA" id="ARBA00023163"/>
    </source>
</evidence>
<dbReference type="PROSITE" id="PS00552">
    <property type="entry name" value="HTH_MERR_1"/>
    <property type="match status" value="1"/>
</dbReference>
<comment type="caution">
    <text evidence="8">The sequence shown here is derived from an EMBL/GenBank/DDBJ whole genome shotgun (WGS) entry which is preliminary data.</text>
</comment>
<sequence>MKKQVFKRMNISEAAKASGLTAKTIRYYESIGLIKPARRLSNGYRSYSEEDISSLKLIHQLRGFGFSLSECEDLLSLYKKSDRQSRDVKAKVAVRLEQVRTKINELEQLADSLEQMLDSCAGDDQPECGIINRLVE</sequence>
<comment type="subcellular location">
    <subcellularLocation>
        <location evidence="1">Cytoplasm</location>
    </subcellularLocation>
</comment>
<dbReference type="Pfam" id="PF13411">
    <property type="entry name" value="MerR_1"/>
    <property type="match status" value="1"/>
</dbReference>
<keyword evidence="3" id="KW-0805">Transcription regulation</keyword>
<dbReference type="InterPro" id="IPR000551">
    <property type="entry name" value="MerR-type_HTH_dom"/>
</dbReference>
<dbReference type="SUPFAM" id="SSF46955">
    <property type="entry name" value="Putative DNA-binding domain"/>
    <property type="match status" value="1"/>
</dbReference>
<dbReference type="PROSITE" id="PS50937">
    <property type="entry name" value="HTH_MERR_2"/>
    <property type="match status" value="1"/>
</dbReference>
<keyword evidence="5" id="KW-0804">Transcription</keyword>
<dbReference type="Proteomes" id="UP001528823">
    <property type="component" value="Unassembled WGS sequence"/>
</dbReference>
<dbReference type="PANTHER" id="PTHR30204">
    <property type="entry name" value="REDOX-CYCLING DRUG-SENSING TRANSCRIPTIONAL ACTIVATOR SOXR"/>
    <property type="match status" value="1"/>
</dbReference>
<organism evidence="8 9">
    <name type="scientific">Spartinivicinus poritis</name>
    <dbReference type="NCBI Taxonomy" id="2994640"/>
    <lineage>
        <taxon>Bacteria</taxon>
        <taxon>Pseudomonadati</taxon>
        <taxon>Pseudomonadota</taxon>
        <taxon>Gammaproteobacteria</taxon>
        <taxon>Oceanospirillales</taxon>
        <taxon>Zooshikellaceae</taxon>
        <taxon>Spartinivicinus</taxon>
    </lineage>
</organism>
<dbReference type="NCBIfam" id="TIGR02044">
    <property type="entry name" value="CueR"/>
    <property type="match status" value="1"/>
</dbReference>
<evidence type="ECO:0000313" key="9">
    <source>
        <dbReference type="Proteomes" id="UP001528823"/>
    </source>
</evidence>
<keyword evidence="6" id="KW-0175">Coiled coil</keyword>
<protein>
    <submittedName>
        <fullName evidence="8">Cu(I)-responsive transcriptional regulator</fullName>
    </submittedName>
</protein>
<dbReference type="InterPro" id="IPR011789">
    <property type="entry name" value="CueR"/>
</dbReference>
<gene>
    <name evidence="8" type="primary">cueR</name>
    <name evidence="8" type="ORF">ORQ98_20235</name>
</gene>
<keyword evidence="4" id="KW-0238">DNA-binding</keyword>